<name>A0A6J5TWX5_PRUAR</name>
<proteinExistence type="predicted"/>
<dbReference type="EMBL" id="CAEKDK010000001">
    <property type="protein sequence ID" value="CAB4267707.1"/>
    <property type="molecule type" value="Genomic_DNA"/>
</dbReference>
<reference evidence="1 2" key="1">
    <citation type="submission" date="2020-05" db="EMBL/GenBank/DDBJ databases">
        <authorList>
            <person name="Campoy J."/>
            <person name="Schneeberger K."/>
            <person name="Spophaly S."/>
        </authorList>
    </citation>
    <scope>NUCLEOTIDE SEQUENCE [LARGE SCALE GENOMIC DNA]</scope>
    <source>
        <strain evidence="1">PruArmRojPasFocal</strain>
    </source>
</reference>
<evidence type="ECO:0000313" key="2">
    <source>
        <dbReference type="Proteomes" id="UP000507222"/>
    </source>
</evidence>
<evidence type="ECO:0000313" key="1">
    <source>
        <dbReference type="EMBL" id="CAB4267707.1"/>
    </source>
</evidence>
<organism evidence="1 2">
    <name type="scientific">Prunus armeniaca</name>
    <name type="common">Apricot</name>
    <name type="synonym">Armeniaca vulgaris</name>
    <dbReference type="NCBI Taxonomy" id="36596"/>
    <lineage>
        <taxon>Eukaryota</taxon>
        <taxon>Viridiplantae</taxon>
        <taxon>Streptophyta</taxon>
        <taxon>Embryophyta</taxon>
        <taxon>Tracheophyta</taxon>
        <taxon>Spermatophyta</taxon>
        <taxon>Magnoliopsida</taxon>
        <taxon>eudicotyledons</taxon>
        <taxon>Gunneridae</taxon>
        <taxon>Pentapetalae</taxon>
        <taxon>rosids</taxon>
        <taxon>fabids</taxon>
        <taxon>Rosales</taxon>
        <taxon>Rosaceae</taxon>
        <taxon>Amygdaloideae</taxon>
        <taxon>Amygdaleae</taxon>
        <taxon>Prunus</taxon>
    </lineage>
</organism>
<dbReference type="AlphaFoldDB" id="A0A6J5TWX5"/>
<protein>
    <submittedName>
        <fullName evidence="1">Uncharacterized protein</fullName>
    </submittedName>
</protein>
<accession>A0A6J5TWX5</accession>
<sequence>MLCQKVNTRSGSGFGQTVKYLTLLQLRRMMDGWLDGRKDKSNGASGPSHVFLIVIRNLSACHILLTAQN</sequence>
<gene>
    <name evidence="1" type="ORF">CURHAP_LOCUS10532</name>
</gene>
<dbReference type="Proteomes" id="UP000507222">
    <property type="component" value="Unassembled WGS sequence"/>
</dbReference>